<feature type="transmembrane region" description="Helical" evidence="1">
    <location>
        <begin position="47"/>
        <end position="67"/>
    </location>
</feature>
<feature type="transmembrane region" description="Helical" evidence="1">
    <location>
        <begin position="12"/>
        <end position="35"/>
    </location>
</feature>
<evidence type="ECO:0000313" key="2">
    <source>
        <dbReference type="EMBL" id="XCP93168.1"/>
    </source>
</evidence>
<sequence length="378" mass="44178">MKKQKNSNLNIWARYGILIIVTIVIGFLANVFLYIPVPSLANVNAWLGFFGSIIGAGIAGLVTLWGIEYTIKNTLLNVKPVIRPVRTDFFLYDNQGIFVTEKSRSVLVKEFSEKEKVYFSEMDKYDYVIILNDLVEEYQDREWGEVFAQVDADNLFEEIKSICKSRTYGEAFSDILNRLPEKYNDGVGEKLAEKIHENFRRKIVYEAMSEAKRQSFVFFWLYNVGAGNAIDIRIAWDFSKNYHKKLCNELGFSENEYMQMLSNFSLDRLAIAEADIMLNTNTDNKVKAFVPNEVILFIKYLYRKSLENNKEKNTNNNALVSEQEISLLKISYTDIHGQEHTEYYDVIFKMSSTFDDSYDYKEQYFYLKFNKNDRKNIS</sequence>
<protein>
    <recommendedName>
        <fullName evidence="3">Phage abortive infection protein</fullName>
    </recommendedName>
</protein>
<accession>A0AAU8N7Y0</accession>
<keyword evidence="1" id="KW-0472">Membrane</keyword>
<proteinExistence type="predicted"/>
<reference evidence="2" key="1">
    <citation type="submission" date="2024-05" db="EMBL/GenBank/DDBJ databases">
        <title>Draft genome assemblies of 36 bacteria isolated from hibernating arctic ground squirrels.</title>
        <authorList>
            <person name="McKee H."/>
            <person name="Mullen L."/>
            <person name="Drown D.M."/>
            <person name="Duddleston K.N."/>
        </authorList>
    </citation>
    <scope>NUCLEOTIDE SEQUENCE</scope>
    <source>
        <strain evidence="2">AN1007</strain>
    </source>
</reference>
<name>A0AAU8N7Y0_9BACL</name>
<organism evidence="2">
    <name type="scientific">Paenibacillus sp. AN1007</name>
    <dbReference type="NCBI Taxonomy" id="3151385"/>
    <lineage>
        <taxon>Bacteria</taxon>
        <taxon>Bacillati</taxon>
        <taxon>Bacillota</taxon>
        <taxon>Bacilli</taxon>
        <taxon>Bacillales</taxon>
        <taxon>Paenibacillaceae</taxon>
        <taxon>Paenibacillus</taxon>
    </lineage>
</organism>
<dbReference type="RefSeq" id="WP_366289730.1">
    <property type="nucleotide sequence ID" value="NZ_CP159992.1"/>
</dbReference>
<evidence type="ECO:0008006" key="3">
    <source>
        <dbReference type="Google" id="ProtNLM"/>
    </source>
</evidence>
<keyword evidence="1" id="KW-0812">Transmembrane</keyword>
<keyword evidence="1" id="KW-1133">Transmembrane helix</keyword>
<evidence type="ECO:0000256" key="1">
    <source>
        <dbReference type="SAM" id="Phobius"/>
    </source>
</evidence>
<dbReference type="EMBL" id="CP159992">
    <property type="protein sequence ID" value="XCP93168.1"/>
    <property type="molecule type" value="Genomic_DNA"/>
</dbReference>
<dbReference type="AlphaFoldDB" id="A0AAU8N7Y0"/>
<gene>
    <name evidence="2" type="ORF">ABXS70_18240</name>
</gene>